<evidence type="ECO:0000259" key="2">
    <source>
        <dbReference type="Pfam" id="PF01833"/>
    </source>
</evidence>
<dbReference type="EMBL" id="DXDA01000047">
    <property type="protein sequence ID" value="HIY68850.1"/>
    <property type="molecule type" value="Genomic_DNA"/>
</dbReference>
<dbReference type="InterPro" id="IPR031148">
    <property type="entry name" value="Plexin"/>
</dbReference>
<feature type="signal peptide" evidence="1">
    <location>
        <begin position="1"/>
        <end position="20"/>
    </location>
</feature>
<evidence type="ECO:0000313" key="3">
    <source>
        <dbReference type="EMBL" id="HIY68850.1"/>
    </source>
</evidence>
<dbReference type="InterPro" id="IPR013783">
    <property type="entry name" value="Ig-like_fold"/>
</dbReference>
<dbReference type="Proteomes" id="UP000886844">
    <property type="component" value="Unassembled WGS sequence"/>
</dbReference>
<reference evidence="3" key="2">
    <citation type="submission" date="2021-04" db="EMBL/GenBank/DDBJ databases">
        <authorList>
            <person name="Gilroy R."/>
        </authorList>
    </citation>
    <scope>NUCLEOTIDE SEQUENCE</scope>
    <source>
        <strain evidence="3">5134</strain>
    </source>
</reference>
<organism evidence="3 4">
    <name type="scientific">Candidatus Alistipes intestinigallinarum</name>
    <dbReference type="NCBI Taxonomy" id="2838440"/>
    <lineage>
        <taxon>Bacteria</taxon>
        <taxon>Pseudomonadati</taxon>
        <taxon>Bacteroidota</taxon>
        <taxon>Bacteroidia</taxon>
        <taxon>Bacteroidales</taxon>
        <taxon>Rikenellaceae</taxon>
        <taxon>Alistipes</taxon>
    </lineage>
</organism>
<dbReference type="Pfam" id="PF01833">
    <property type="entry name" value="TIG"/>
    <property type="match status" value="1"/>
</dbReference>
<protein>
    <submittedName>
        <fullName evidence="3">IPT/TIG domain-containing protein</fullName>
    </submittedName>
</protein>
<dbReference type="SUPFAM" id="SSF81296">
    <property type="entry name" value="E set domains"/>
    <property type="match status" value="1"/>
</dbReference>
<accession>A0A9D1Z184</accession>
<dbReference type="PROSITE" id="PS51257">
    <property type="entry name" value="PROKAR_LIPOPROTEIN"/>
    <property type="match status" value="1"/>
</dbReference>
<gene>
    <name evidence="3" type="ORF">H9828_05495</name>
</gene>
<dbReference type="GO" id="GO:0017154">
    <property type="term" value="F:semaphorin receptor activity"/>
    <property type="evidence" value="ECO:0007669"/>
    <property type="project" value="InterPro"/>
</dbReference>
<dbReference type="Gene3D" id="2.60.40.10">
    <property type="entry name" value="Immunoglobulins"/>
    <property type="match status" value="2"/>
</dbReference>
<comment type="caution">
    <text evidence="3">The sequence shown here is derived from an EMBL/GenBank/DDBJ whole genome shotgun (WGS) entry which is preliminary data.</text>
</comment>
<dbReference type="InterPro" id="IPR002909">
    <property type="entry name" value="IPT_dom"/>
</dbReference>
<feature type="domain" description="IPT/TIG" evidence="2">
    <location>
        <begin position="36"/>
        <end position="113"/>
    </location>
</feature>
<dbReference type="PANTHER" id="PTHR22625">
    <property type="entry name" value="PLEXIN"/>
    <property type="match status" value="1"/>
</dbReference>
<evidence type="ECO:0000313" key="4">
    <source>
        <dbReference type="Proteomes" id="UP000886844"/>
    </source>
</evidence>
<proteinExistence type="predicted"/>
<sequence length="574" mass="62568">MKRITNQICAFAAAAGMLFAAGCDKTYVDEVVKQAPVIESFSPASGPVGTEIIITGQSLSGVTKAYIGDQEMVIREKVSDSRLSIVAGANGRDGKIVLENSVGKGESEASFTYSYAVPSLKPALLQESVVMGDRLLLSGSNLTAVEAVLFTADGYEVSHEGEIYEQSASEIVARVPYVESNNVRITLRYFDGEASVTTSLDEAPSIEIVRLVPDFDEPIVLERTAVGKSITLTGENLDKVDRILVGGFEAVVSKQPASLTFTVPAGDFPDGDTTTSVIAEYFDGNEEIVLSDAFVVYVPFVKFWENMRTWAQARDVESLSSFFSPETGRVYANSDWSTVVDPISYQYLAKTCSAANTPNKAVITEEQYYSVNPYFFFSGVNAGQLQVNSPANSSSQLRNFYINASNPEGTTTDSNRIMGSKADCYGTPVLTFRYLDPLNATEKALIDQVKNQTLEKIDEETFPIDVEAKTVGGITITSAKGTLNTDVWAKDKWTAGTDAENVDVDAVLMVFYYGYDGFASDNPAANVRRIGFLHIRTVNFRVVKSSSNVPPSGSDVTFNCYWQKYDYDYSKLAN</sequence>
<dbReference type="CDD" id="cd00102">
    <property type="entry name" value="IPT"/>
    <property type="match status" value="1"/>
</dbReference>
<keyword evidence="1" id="KW-0732">Signal</keyword>
<name>A0A9D1Z184_9BACT</name>
<dbReference type="AlphaFoldDB" id="A0A9D1Z184"/>
<dbReference type="PANTHER" id="PTHR22625:SF70">
    <property type="entry name" value="PLEXIN A, ISOFORM A"/>
    <property type="match status" value="1"/>
</dbReference>
<reference evidence="3" key="1">
    <citation type="journal article" date="2021" name="PeerJ">
        <title>Extensive microbial diversity within the chicken gut microbiome revealed by metagenomics and culture.</title>
        <authorList>
            <person name="Gilroy R."/>
            <person name="Ravi A."/>
            <person name="Getino M."/>
            <person name="Pursley I."/>
            <person name="Horton D.L."/>
            <person name="Alikhan N.F."/>
            <person name="Baker D."/>
            <person name="Gharbi K."/>
            <person name="Hall N."/>
            <person name="Watson M."/>
            <person name="Adriaenssens E.M."/>
            <person name="Foster-Nyarko E."/>
            <person name="Jarju S."/>
            <person name="Secka A."/>
            <person name="Antonio M."/>
            <person name="Oren A."/>
            <person name="Chaudhuri R.R."/>
            <person name="La Ragione R."/>
            <person name="Hildebrand F."/>
            <person name="Pallen M.J."/>
        </authorList>
    </citation>
    <scope>NUCLEOTIDE SEQUENCE</scope>
    <source>
        <strain evidence="3">5134</strain>
    </source>
</reference>
<evidence type="ECO:0000256" key="1">
    <source>
        <dbReference type="SAM" id="SignalP"/>
    </source>
</evidence>
<dbReference type="InterPro" id="IPR014756">
    <property type="entry name" value="Ig_E-set"/>
</dbReference>
<feature type="chain" id="PRO_5039688242" evidence="1">
    <location>
        <begin position="21"/>
        <end position="574"/>
    </location>
</feature>